<dbReference type="EMBL" id="UINC01001204">
    <property type="protein sequence ID" value="SUZ74226.1"/>
    <property type="molecule type" value="Genomic_DNA"/>
</dbReference>
<proteinExistence type="predicted"/>
<name>A0A381Q4F4_9ZZZZ</name>
<reference evidence="1" key="1">
    <citation type="submission" date="2018-05" db="EMBL/GenBank/DDBJ databases">
        <authorList>
            <person name="Lanie J.A."/>
            <person name="Ng W.-L."/>
            <person name="Kazmierczak K.M."/>
            <person name="Andrzejewski T.M."/>
            <person name="Davidsen T.M."/>
            <person name="Wayne K.J."/>
            <person name="Tettelin H."/>
            <person name="Glass J.I."/>
            <person name="Rusch D."/>
            <person name="Podicherti R."/>
            <person name="Tsui H.-C.T."/>
            <person name="Winkler M.E."/>
        </authorList>
    </citation>
    <scope>NUCLEOTIDE SEQUENCE</scope>
</reference>
<gene>
    <name evidence="1" type="ORF">METZ01_LOCUS27080</name>
</gene>
<accession>A0A381Q4F4</accession>
<dbReference type="AlphaFoldDB" id="A0A381Q4F4"/>
<protein>
    <submittedName>
        <fullName evidence="1">Uncharacterized protein</fullName>
    </submittedName>
</protein>
<organism evidence="1">
    <name type="scientific">marine metagenome</name>
    <dbReference type="NCBI Taxonomy" id="408172"/>
    <lineage>
        <taxon>unclassified sequences</taxon>
        <taxon>metagenomes</taxon>
        <taxon>ecological metagenomes</taxon>
    </lineage>
</organism>
<sequence>MAVAVGYGDIGFVRLLKQIQESGGDRAMVLSTARQQVGWQQHRLYCTLATAINANVPESISFRTQLRGRNEMPRPN</sequence>
<evidence type="ECO:0000313" key="1">
    <source>
        <dbReference type="EMBL" id="SUZ74226.1"/>
    </source>
</evidence>